<keyword evidence="6" id="KW-1185">Reference proteome</keyword>
<keyword evidence="2" id="KW-0238">DNA-binding</keyword>
<name>A0ABX6YG99_9MICO</name>
<dbReference type="Proteomes" id="UP000662814">
    <property type="component" value="Chromosome"/>
</dbReference>
<reference evidence="5 6" key="1">
    <citation type="submission" date="2020-12" db="EMBL/GenBank/DDBJ databases">
        <title>Microbacterium sp. HY060.</title>
        <authorList>
            <person name="Zhou J."/>
        </authorList>
    </citation>
    <scope>NUCLEOTIDE SEQUENCE [LARGE SCALE GENOMIC DNA]</scope>
    <source>
        <strain evidence="5 6">HY60</strain>
    </source>
</reference>
<sequence length="255" mass="27701">MSVMRVNARLFDVEGPAHIGAEDLGCFFLEGGHAIVHDESRIPVGPRGCLIMPFGQEFRISVPAEATFLLVRFPLSLLDGMLPEKPHKPVTVDAQKILARASHSFAREVTSGGMRSGTAVETYAIGQLLAEMIGGVLLDTQAGFDGESIGDGSIRDRARAIIAQSYSDPMLSSRIVAVESQVSLRRLQAAFTSHGKTVSDVIRAHRVEAAEALLGSHRYNILSLEDVAQRAGFRSGVNMRRAFKQLGKRSPSEYR</sequence>
<dbReference type="SMART" id="SM00342">
    <property type="entry name" value="HTH_ARAC"/>
    <property type="match status" value="1"/>
</dbReference>
<dbReference type="PANTHER" id="PTHR46796">
    <property type="entry name" value="HTH-TYPE TRANSCRIPTIONAL ACTIVATOR RHAS-RELATED"/>
    <property type="match status" value="1"/>
</dbReference>
<dbReference type="InterPro" id="IPR050204">
    <property type="entry name" value="AraC_XylS_family_regulators"/>
</dbReference>
<dbReference type="EMBL" id="CP061169">
    <property type="protein sequence ID" value="QPZ37471.1"/>
    <property type="molecule type" value="Genomic_DNA"/>
</dbReference>
<gene>
    <name evidence="5" type="ORF">HCR76_11565</name>
</gene>
<protein>
    <submittedName>
        <fullName evidence="5">AraC family transcriptional regulator</fullName>
    </submittedName>
</protein>
<dbReference type="Pfam" id="PF12833">
    <property type="entry name" value="HTH_18"/>
    <property type="match status" value="1"/>
</dbReference>
<evidence type="ECO:0000259" key="4">
    <source>
        <dbReference type="PROSITE" id="PS01124"/>
    </source>
</evidence>
<feature type="domain" description="HTH araC/xylS-type" evidence="4">
    <location>
        <begin position="156"/>
        <end position="255"/>
    </location>
</feature>
<evidence type="ECO:0000313" key="6">
    <source>
        <dbReference type="Proteomes" id="UP000662814"/>
    </source>
</evidence>
<keyword evidence="3" id="KW-0804">Transcription</keyword>
<dbReference type="PANTHER" id="PTHR46796:SF6">
    <property type="entry name" value="ARAC SUBFAMILY"/>
    <property type="match status" value="1"/>
</dbReference>
<evidence type="ECO:0000256" key="2">
    <source>
        <dbReference type="ARBA" id="ARBA00023125"/>
    </source>
</evidence>
<keyword evidence="1" id="KW-0805">Transcription regulation</keyword>
<dbReference type="Pfam" id="PF14525">
    <property type="entry name" value="AraC_binding_2"/>
    <property type="match status" value="1"/>
</dbReference>
<dbReference type="InterPro" id="IPR009057">
    <property type="entry name" value="Homeodomain-like_sf"/>
</dbReference>
<evidence type="ECO:0000256" key="3">
    <source>
        <dbReference type="ARBA" id="ARBA00023163"/>
    </source>
</evidence>
<evidence type="ECO:0000256" key="1">
    <source>
        <dbReference type="ARBA" id="ARBA00023015"/>
    </source>
</evidence>
<accession>A0ABX6YG99</accession>
<dbReference type="PROSITE" id="PS01124">
    <property type="entry name" value="HTH_ARAC_FAMILY_2"/>
    <property type="match status" value="1"/>
</dbReference>
<organism evidence="5 6">
    <name type="scientific">Paramicrobacterium chengjingii</name>
    <dbReference type="NCBI Taxonomy" id="2769067"/>
    <lineage>
        <taxon>Bacteria</taxon>
        <taxon>Bacillati</taxon>
        <taxon>Actinomycetota</taxon>
        <taxon>Actinomycetes</taxon>
        <taxon>Micrococcales</taxon>
        <taxon>Microbacteriaceae</taxon>
        <taxon>Paramicrobacterium</taxon>
    </lineage>
</organism>
<dbReference type="Gene3D" id="1.10.10.60">
    <property type="entry name" value="Homeodomain-like"/>
    <property type="match status" value="1"/>
</dbReference>
<dbReference type="SUPFAM" id="SSF46689">
    <property type="entry name" value="Homeodomain-like"/>
    <property type="match status" value="1"/>
</dbReference>
<evidence type="ECO:0000313" key="5">
    <source>
        <dbReference type="EMBL" id="QPZ37471.1"/>
    </source>
</evidence>
<proteinExistence type="predicted"/>
<dbReference type="InterPro" id="IPR018060">
    <property type="entry name" value="HTH_AraC"/>
</dbReference>
<dbReference type="InterPro" id="IPR035418">
    <property type="entry name" value="AraC-bd_2"/>
</dbReference>